<accession>A0A6B2LFL2</accession>
<feature type="domain" description="Protein kinase" evidence="1">
    <location>
        <begin position="1"/>
        <end position="242"/>
    </location>
</feature>
<dbReference type="InterPro" id="IPR008271">
    <property type="entry name" value="Ser/Thr_kinase_AS"/>
</dbReference>
<dbReference type="InterPro" id="IPR011009">
    <property type="entry name" value="Kinase-like_dom_sf"/>
</dbReference>
<dbReference type="SMART" id="SM00220">
    <property type="entry name" value="S_TKc"/>
    <property type="match status" value="1"/>
</dbReference>
<dbReference type="AlphaFoldDB" id="A0A6B2LFL2"/>
<dbReference type="EMBL" id="GIBP01006711">
    <property type="protein sequence ID" value="NDV35680.1"/>
    <property type="molecule type" value="Transcribed_RNA"/>
</dbReference>
<dbReference type="PANTHER" id="PTHR24347">
    <property type="entry name" value="SERINE/THREONINE-PROTEIN KINASE"/>
    <property type="match status" value="1"/>
</dbReference>
<dbReference type="Gene3D" id="1.10.510.10">
    <property type="entry name" value="Transferase(Phosphotransferase) domain 1"/>
    <property type="match status" value="1"/>
</dbReference>
<dbReference type="SUPFAM" id="SSF56112">
    <property type="entry name" value="Protein kinase-like (PK-like)"/>
    <property type="match status" value="1"/>
</dbReference>
<dbReference type="PROSITE" id="PS50011">
    <property type="entry name" value="PROTEIN_KINASE_DOM"/>
    <property type="match status" value="1"/>
</dbReference>
<protein>
    <recommendedName>
        <fullName evidence="1">Protein kinase domain-containing protein</fullName>
    </recommendedName>
</protein>
<dbReference type="InterPro" id="IPR000719">
    <property type="entry name" value="Prot_kinase_dom"/>
</dbReference>
<name>A0A6B2LFL2_9EUKA</name>
<reference evidence="2" key="1">
    <citation type="journal article" date="2020" name="J. Eukaryot. Microbiol.">
        <title>De novo Sequencing, Assembly and Annotation of the Transcriptome for the Free-Living Testate Amoeba Arcella intermedia.</title>
        <authorList>
            <person name="Ribeiro G.M."/>
            <person name="Porfirio-Sousa A.L."/>
            <person name="Maurer-Alcala X.X."/>
            <person name="Katz L.A."/>
            <person name="Lahr D.J.G."/>
        </authorList>
    </citation>
    <scope>NUCLEOTIDE SEQUENCE</scope>
</reference>
<dbReference type="GO" id="GO:0005524">
    <property type="term" value="F:ATP binding"/>
    <property type="evidence" value="ECO:0007669"/>
    <property type="project" value="InterPro"/>
</dbReference>
<dbReference type="PROSITE" id="PS00108">
    <property type="entry name" value="PROTEIN_KINASE_ST"/>
    <property type="match status" value="1"/>
</dbReference>
<evidence type="ECO:0000259" key="1">
    <source>
        <dbReference type="PROSITE" id="PS50011"/>
    </source>
</evidence>
<organism evidence="2">
    <name type="scientific">Arcella intermedia</name>
    <dbReference type="NCBI Taxonomy" id="1963864"/>
    <lineage>
        <taxon>Eukaryota</taxon>
        <taxon>Amoebozoa</taxon>
        <taxon>Tubulinea</taxon>
        <taxon>Elardia</taxon>
        <taxon>Arcellinida</taxon>
        <taxon>Sphaerothecina</taxon>
        <taxon>Arcellidae</taxon>
        <taxon>Arcella</taxon>
    </lineage>
</organism>
<evidence type="ECO:0000313" key="2">
    <source>
        <dbReference type="EMBL" id="NDV35680.1"/>
    </source>
</evidence>
<dbReference type="GO" id="GO:0004672">
    <property type="term" value="F:protein kinase activity"/>
    <property type="evidence" value="ECO:0007669"/>
    <property type="project" value="InterPro"/>
</dbReference>
<dbReference type="Pfam" id="PF00069">
    <property type="entry name" value="Pkinase"/>
    <property type="match status" value="1"/>
</dbReference>
<proteinExistence type="predicted"/>
<sequence>MGSGAFGFVSIGESLITDEEVAIKEIYPSQYAAIEIEIMSSLKFRYCVSCIDWKNNPDETYIVMEYCRGGDLFKAIDAEMLTEKRVKRVAKCVLLALEYLHSHYICHRDIKPENILCYETTYDNEEVWKVTDFGLSCYFQPGTPIFGAVGTPHYKAPEIYPPSEYTEAVDLWSLGVTIYVALTAQFVWDGNTDAEIEASMRQGRLEYDQSLSFTAFEWIEQLLQPNPANRMTIPQALTHHWFQ</sequence>